<dbReference type="Proteomes" id="UP000198906">
    <property type="component" value="Unassembled WGS sequence"/>
</dbReference>
<name>A0A1C6SQR8_9ACTN</name>
<dbReference type="RefSeq" id="WP_176738160.1">
    <property type="nucleotide sequence ID" value="NZ_FMHU01000002.1"/>
</dbReference>
<reference evidence="2" key="1">
    <citation type="submission" date="2016-06" db="EMBL/GenBank/DDBJ databases">
        <authorList>
            <person name="Varghese N."/>
        </authorList>
    </citation>
    <scope>NUCLEOTIDE SEQUENCE [LARGE SCALE GENOMIC DNA]</scope>
    <source>
        <strain evidence="2">DSM 46123</strain>
    </source>
</reference>
<organism evidence="1 2">
    <name type="scientific">Micromonospora inyonensis</name>
    <dbReference type="NCBI Taxonomy" id="47866"/>
    <lineage>
        <taxon>Bacteria</taxon>
        <taxon>Bacillati</taxon>
        <taxon>Actinomycetota</taxon>
        <taxon>Actinomycetes</taxon>
        <taxon>Micromonosporales</taxon>
        <taxon>Micromonosporaceae</taxon>
        <taxon>Micromonospora</taxon>
    </lineage>
</organism>
<accession>A0A1C6SQR8</accession>
<keyword evidence="2" id="KW-1185">Reference proteome</keyword>
<evidence type="ECO:0000313" key="1">
    <source>
        <dbReference type="EMBL" id="SCL31619.1"/>
    </source>
</evidence>
<proteinExistence type="predicted"/>
<dbReference type="EMBL" id="FMHU01000002">
    <property type="protein sequence ID" value="SCL31619.1"/>
    <property type="molecule type" value="Genomic_DNA"/>
</dbReference>
<gene>
    <name evidence="1" type="ORF">GA0074694_6036</name>
</gene>
<evidence type="ECO:0000313" key="2">
    <source>
        <dbReference type="Proteomes" id="UP000198906"/>
    </source>
</evidence>
<protein>
    <submittedName>
        <fullName evidence="1">Uncharacterized protein</fullName>
    </submittedName>
</protein>
<dbReference type="STRING" id="47866.GA0074694_6036"/>
<sequence>MDDFRRMAERADSDPDRTVEIVLGTVTRLRDAWSGGLSSEATKRFAALAEHYARRLDTLPVARGVF</sequence>
<dbReference type="AlphaFoldDB" id="A0A1C6SQR8"/>